<dbReference type="AlphaFoldDB" id="A0A2K4XDW8"/>
<feature type="transmembrane region" description="Helical" evidence="1">
    <location>
        <begin position="66"/>
        <end position="84"/>
    </location>
</feature>
<dbReference type="Proteomes" id="UP000238288">
    <property type="component" value="Chromosome PCAR9a"/>
</dbReference>
<protein>
    <recommendedName>
        <fullName evidence="4">DUF1240 domain-containing protein</fullName>
    </recommendedName>
</protein>
<sequence length="198" mass="23019">MRAYETVFKPEDSLIKKVTFITLFISLTFLFLFLAYLFFIEALKMKQTINDISEGKVYFLKQKGKVFGFICFTPLLLILAYMFAHGVCNKRPTKIIIGLVVKVAVFCFFIAIPTSIFSSIYMADYLHEKGFVECTSYSPGISSDFYVYDEQFCDEEGVVISYKIKKWLLKKNGQGEPSLDEFKEIMTLYLSEYYELFN</sequence>
<dbReference type="RefSeq" id="WP_104643589.1">
    <property type="nucleotide sequence ID" value="NZ_AQGW01000022.1"/>
</dbReference>
<accession>A0A2K4XDW8</accession>
<reference evidence="2 3" key="1">
    <citation type="submission" date="2017-11" db="EMBL/GenBank/DDBJ databases">
        <authorList>
            <person name="Han C.G."/>
        </authorList>
    </citation>
    <scope>NUCLEOTIDE SEQUENCE [LARGE SCALE GENOMIC DNA]</scope>
    <source>
        <strain evidence="3">ATCC 43555</strain>
    </source>
</reference>
<name>A0A2K4XDW8_PSEVC</name>
<evidence type="ECO:0000313" key="3">
    <source>
        <dbReference type="Proteomes" id="UP000238288"/>
    </source>
</evidence>
<dbReference type="GeneID" id="93665191"/>
<organism evidence="2 3">
    <name type="scientific">Pseudoalteromonas carrageenovora IAM 12662</name>
    <dbReference type="NCBI Taxonomy" id="1314868"/>
    <lineage>
        <taxon>Bacteria</taxon>
        <taxon>Pseudomonadati</taxon>
        <taxon>Pseudomonadota</taxon>
        <taxon>Gammaproteobacteria</taxon>
        <taxon>Alteromonadales</taxon>
        <taxon>Pseudoalteromonadaceae</taxon>
        <taxon>Pseudoalteromonas</taxon>
    </lineage>
</organism>
<evidence type="ECO:0000256" key="1">
    <source>
        <dbReference type="SAM" id="Phobius"/>
    </source>
</evidence>
<keyword evidence="1" id="KW-1133">Transmembrane helix</keyword>
<gene>
    <name evidence="2" type="ORF">PCAR9_A31698</name>
</gene>
<feature type="transmembrane region" description="Helical" evidence="1">
    <location>
        <begin position="96"/>
        <end position="121"/>
    </location>
</feature>
<dbReference type="EMBL" id="LT965928">
    <property type="protein sequence ID" value="SOU42484.1"/>
    <property type="molecule type" value="Genomic_DNA"/>
</dbReference>
<evidence type="ECO:0000313" key="2">
    <source>
        <dbReference type="EMBL" id="SOU42484.1"/>
    </source>
</evidence>
<keyword evidence="1" id="KW-0472">Membrane</keyword>
<keyword evidence="1" id="KW-0812">Transmembrane</keyword>
<evidence type="ECO:0008006" key="4">
    <source>
        <dbReference type="Google" id="ProtNLM"/>
    </source>
</evidence>
<feature type="transmembrane region" description="Helical" evidence="1">
    <location>
        <begin position="20"/>
        <end position="39"/>
    </location>
</feature>
<dbReference type="OrthoDB" id="6312282at2"/>
<proteinExistence type="predicted"/>